<dbReference type="InterPro" id="IPR001747">
    <property type="entry name" value="Vitellogenin_N"/>
</dbReference>
<accession>A0A921Z6M5</accession>
<dbReference type="PANTHER" id="PTHR13024">
    <property type="entry name" value="MICROSOMAL TRIGLYCERIDE TRANSFER PROTEIN, LARGE SUBUNIT"/>
    <property type="match status" value="1"/>
</dbReference>
<evidence type="ECO:0000259" key="3">
    <source>
        <dbReference type="PROSITE" id="PS51211"/>
    </source>
</evidence>
<gene>
    <name evidence="4" type="ORF">O3G_MSEX006967</name>
</gene>
<keyword evidence="5" id="KW-1185">Reference proteome</keyword>
<dbReference type="GO" id="GO:0005783">
    <property type="term" value="C:endoplasmic reticulum"/>
    <property type="evidence" value="ECO:0007669"/>
    <property type="project" value="TreeGrafter"/>
</dbReference>
<dbReference type="Pfam" id="PF01347">
    <property type="entry name" value="Vitellogenin_N"/>
    <property type="match status" value="1"/>
</dbReference>
<sequence length="844" mass="90150">MLALSVVLLWWCGVWSACGVCNAAPAELGELAPFAAARAYDVEGTVLLNEAAATDREVGYKLRAVLHVAPIGSAPPHQHFLRFHLIKPKLYLRGKHRNAEFLPHNSVLDSYSESTFYAHWKSGVIQTAYLDPDDLLDLLNFKKSLLSVFQFQIIDGEYNETDISGECKVLYESVSEKVFRKIKSQCGAEAAAPGARYRRVSRYTLSGALDALHALHAEEVVEPRADRPGLKARSWLELRLQPAAPAAPPAYSSLDDALQALPPGLKPLPLTMTPTQAADWDDYDSLETALRENLAALRGAEAGAGGGADSARAALRLVTALRAAPAHSLRRLLLHDDHHPLLAGLCRALGLAGTRAALAAAADVLQLRAADPLQALARAFLEAFALSDRPQEEAVLEVLKLGEEGRSPAVAESALLAGAAAARACGAAVSDAARDSLAKSLARCKNDESRKVRLIALGNLRRADTAELLLQHATRADATAPVRLAALDALAAAPRAALSLERLERLGDLALDDRAPLEVRAAALDLHVTRLAPAPLPLVRVARALHRAGPHELRRLFWQRLYALADEYASVRDIIPRLDRELLGWNGQAHAGTSSVLVREPGWTMGGWRAALESVQVARAGLLRRGAVVLRAQAESARASAAQGASGADAAYAALEALAGRDALAALDLLSVEVWTRGLEAIAGGGDNDAEPEDTAGGLALAVAGTRMRDISLFNGQAELVGHVWAGTASSPTPALRALVPARAVEGQAPLMLGAVLQYRWRGALALALDAHAQVSLWWRTARCELELRAAAAALEEAALHTAWGRVHAHALQETEPTLRIAADLDFYDKIALCVRASTEEHEL</sequence>
<dbReference type="Proteomes" id="UP000791440">
    <property type="component" value="Unassembled WGS sequence"/>
</dbReference>
<comment type="caution">
    <text evidence="1">Lacks conserved residue(s) required for the propagation of feature annotation.</text>
</comment>
<evidence type="ECO:0000313" key="5">
    <source>
        <dbReference type="Proteomes" id="UP000791440"/>
    </source>
</evidence>
<organism evidence="4 5">
    <name type="scientific">Manduca sexta</name>
    <name type="common">Tobacco hawkmoth</name>
    <name type="synonym">Tobacco hornworm</name>
    <dbReference type="NCBI Taxonomy" id="7130"/>
    <lineage>
        <taxon>Eukaryota</taxon>
        <taxon>Metazoa</taxon>
        <taxon>Ecdysozoa</taxon>
        <taxon>Arthropoda</taxon>
        <taxon>Hexapoda</taxon>
        <taxon>Insecta</taxon>
        <taxon>Pterygota</taxon>
        <taxon>Neoptera</taxon>
        <taxon>Endopterygota</taxon>
        <taxon>Lepidoptera</taxon>
        <taxon>Glossata</taxon>
        <taxon>Ditrysia</taxon>
        <taxon>Bombycoidea</taxon>
        <taxon>Sphingidae</taxon>
        <taxon>Sphinginae</taxon>
        <taxon>Sphingini</taxon>
        <taxon>Manduca</taxon>
    </lineage>
</organism>
<dbReference type="SMART" id="SM00638">
    <property type="entry name" value="LPD_N"/>
    <property type="match status" value="1"/>
</dbReference>
<dbReference type="GO" id="GO:0042157">
    <property type="term" value="P:lipoprotein metabolic process"/>
    <property type="evidence" value="ECO:0007669"/>
    <property type="project" value="TreeGrafter"/>
</dbReference>
<feature type="signal peptide" evidence="2">
    <location>
        <begin position="1"/>
        <end position="16"/>
    </location>
</feature>
<feature type="chain" id="PRO_5036677981" description="Vitellogenin domain-containing protein" evidence="2">
    <location>
        <begin position="17"/>
        <end position="844"/>
    </location>
</feature>
<dbReference type="EMBL" id="JH668400">
    <property type="protein sequence ID" value="KAG6451157.1"/>
    <property type="molecule type" value="Genomic_DNA"/>
</dbReference>
<reference evidence="4" key="1">
    <citation type="journal article" date="2016" name="Insect Biochem. Mol. Biol.">
        <title>Multifaceted biological insights from a draft genome sequence of the tobacco hornworm moth, Manduca sexta.</title>
        <authorList>
            <person name="Kanost M.R."/>
            <person name="Arrese E.L."/>
            <person name="Cao X."/>
            <person name="Chen Y.R."/>
            <person name="Chellapilla S."/>
            <person name="Goldsmith M.R."/>
            <person name="Grosse-Wilde E."/>
            <person name="Heckel D.G."/>
            <person name="Herndon N."/>
            <person name="Jiang H."/>
            <person name="Papanicolaou A."/>
            <person name="Qu J."/>
            <person name="Soulages J.L."/>
            <person name="Vogel H."/>
            <person name="Walters J."/>
            <person name="Waterhouse R.M."/>
            <person name="Ahn S.J."/>
            <person name="Almeida F.C."/>
            <person name="An C."/>
            <person name="Aqrawi P."/>
            <person name="Bretschneider A."/>
            <person name="Bryant W.B."/>
            <person name="Bucks S."/>
            <person name="Chao H."/>
            <person name="Chevignon G."/>
            <person name="Christen J.M."/>
            <person name="Clarke D.F."/>
            <person name="Dittmer N.T."/>
            <person name="Ferguson L.C.F."/>
            <person name="Garavelou S."/>
            <person name="Gordon K.H.J."/>
            <person name="Gunaratna R.T."/>
            <person name="Han Y."/>
            <person name="Hauser F."/>
            <person name="He Y."/>
            <person name="Heidel-Fischer H."/>
            <person name="Hirsh A."/>
            <person name="Hu Y."/>
            <person name="Jiang H."/>
            <person name="Kalra D."/>
            <person name="Klinner C."/>
            <person name="Konig C."/>
            <person name="Kovar C."/>
            <person name="Kroll A.R."/>
            <person name="Kuwar S.S."/>
            <person name="Lee S.L."/>
            <person name="Lehman R."/>
            <person name="Li K."/>
            <person name="Li Z."/>
            <person name="Liang H."/>
            <person name="Lovelace S."/>
            <person name="Lu Z."/>
            <person name="Mansfield J.H."/>
            <person name="McCulloch K.J."/>
            <person name="Mathew T."/>
            <person name="Morton B."/>
            <person name="Muzny D.M."/>
            <person name="Neunemann D."/>
            <person name="Ongeri F."/>
            <person name="Pauchet Y."/>
            <person name="Pu L.L."/>
            <person name="Pyrousis I."/>
            <person name="Rao X.J."/>
            <person name="Redding A."/>
            <person name="Roesel C."/>
            <person name="Sanchez-Gracia A."/>
            <person name="Schaack S."/>
            <person name="Shukla A."/>
            <person name="Tetreau G."/>
            <person name="Wang Y."/>
            <person name="Xiong G.H."/>
            <person name="Traut W."/>
            <person name="Walsh T.K."/>
            <person name="Worley K.C."/>
            <person name="Wu D."/>
            <person name="Wu W."/>
            <person name="Wu Y.Q."/>
            <person name="Zhang X."/>
            <person name="Zou Z."/>
            <person name="Zucker H."/>
            <person name="Briscoe A.D."/>
            <person name="Burmester T."/>
            <person name="Clem R.J."/>
            <person name="Feyereisen R."/>
            <person name="Grimmelikhuijzen C.J.P."/>
            <person name="Hamodrakas S.J."/>
            <person name="Hansson B.S."/>
            <person name="Huguet E."/>
            <person name="Jermiin L.S."/>
            <person name="Lan Q."/>
            <person name="Lehman H.K."/>
            <person name="Lorenzen M."/>
            <person name="Merzendorfer H."/>
            <person name="Michalopoulos I."/>
            <person name="Morton D.B."/>
            <person name="Muthukrishnan S."/>
            <person name="Oakeshott J.G."/>
            <person name="Palmer W."/>
            <person name="Park Y."/>
            <person name="Passarelli A.L."/>
            <person name="Rozas J."/>
            <person name="Schwartz L.M."/>
            <person name="Smith W."/>
            <person name="Southgate A."/>
            <person name="Vilcinskas A."/>
            <person name="Vogt R."/>
            <person name="Wang P."/>
            <person name="Werren J."/>
            <person name="Yu X.Q."/>
            <person name="Zhou J.J."/>
            <person name="Brown S.J."/>
            <person name="Scherer S.E."/>
            <person name="Richards S."/>
            <person name="Blissard G.W."/>
        </authorList>
    </citation>
    <scope>NUCLEOTIDE SEQUENCE</scope>
</reference>
<keyword evidence="2" id="KW-0732">Signal</keyword>
<evidence type="ECO:0000256" key="1">
    <source>
        <dbReference type="PROSITE-ProRule" id="PRU00557"/>
    </source>
</evidence>
<evidence type="ECO:0000313" key="4">
    <source>
        <dbReference type="EMBL" id="KAG6451157.1"/>
    </source>
</evidence>
<dbReference type="PROSITE" id="PS51211">
    <property type="entry name" value="VITELLOGENIN"/>
    <property type="match status" value="1"/>
</dbReference>
<dbReference type="GO" id="GO:0005794">
    <property type="term" value="C:Golgi apparatus"/>
    <property type="evidence" value="ECO:0007669"/>
    <property type="project" value="TreeGrafter"/>
</dbReference>
<proteinExistence type="predicted"/>
<feature type="non-terminal residue" evidence="4">
    <location>
        <position position="844"/>
    </location>
</feature>
<dbReference type="GO" id="GO:0005548">
    <property type="term" value="F:phospholipid transporter activity"/>
    <property type="evidence" value="ECO:0007669"/>
    <property type="project" value="InterPro"/>
</dbReference>
<feature type="domain" description="Vitellogenin" evidence="3">
    <location>
        <begin position="31"/>
        <end position="526"/>
    </location>
</feature>
<dbReference type="InterPro" id="IPR039988">
    <property type="entry name" value="MTTP"/>
</dbReference>
<dbReference type="GO" id="GO:0016323">
    <property type="term" value="C:basolateral plasma membrane"/>
    <property type="evidence" value="ECO:0007669"/>
    <property type="project" value="TreeGrafter"/>
</dbReference>
<protein>
    <recommendedName>
        <fullName evidence="3">Vitellogenin domain-containing protein</fullName>
    </recommendedName>
</protein>
<reference evidence="4" key="2">
    <citation type="submission" date="2020-12" db="EMBL/GenBank/DDBJ databases">
        <authorList>
            <person name="Kanost M."/>
        </authorList>
    </citation>
    <scope>NUCLEOTIDE SEQUENCE</scope>
</reference>
<dbReference type="PANTHER" id="PTHR13024:SF0">
    <property type="entry name" value="MICROSOMAL TRIACYLGLYCEROL TRANSFER PROTEIN"/>
    <property type="match status" value="1"/>
</dbReference>
<comment type="caution">
    <text evidence="4">The sequence shown here is derived from an EMBL/GenBank/DDBJ whole genome shotgun (WGS) entry which is preliminary data.</text>
</comment>
<evidence type="ECO:0000256" key="2">
    <source>
        <dbReference type="SAM" id="SignalP"/>
    </source>
</evidence>
<name>A0A921Z6M5_MANSE</name>
<dbReference type="AlphaFoldDB" id="A0A921Z6M5"/>